<evidence type="ECO:0008006" key="3">
    <source>
        <dbReference type="Google" id="ProtNLM"/>
    </source>
</evidence>
<sequence length="226" mass="26627">MNKEWSELNRTMQTQIKKDASFHEGIETLLKLRQQLVDTLYQLKDELNRKDFNAIPFINAGGYHSKTIAYSIWHIFRIEDIVAHTLICQDEQIFFSGEYQKYIGSPIITTGNELVKQQIVEFSEALNLEELYRYATLVKNSTDTILENLSFTDLKRKMTDTDKERLISLNVVSEDEEARWLIDYWCGKDVRGLIQMPFSRHWIMHIEACLRICKGIKQKRGSQRQE</sequence>
<evidence type="ECO:0000313" key="1">
    <source>
        <dbReference type="EMBL" id="PWJ19420.1"/>
    </source>
</evidence>
<evidence type="ECO:0000313" key="2">
    <source>
        <dbReference type="Proteomes" id="UP000245845"/>
    </source>
</evidence>
<dbReference type="RefSeq" id="WP_109733857.1">
    <property type="nucleotide sequence ID" value="NZ_BAAACK010000005.1"/>
</dbReference>
<dbReference type="Gene3D" id="1.20.120.450">
    <property type="entry name" value="dinb family like domain"/>
    <property type="match status" value="1"/>
</dbReference>
<dbReference type="EMBL" id="QGDL01000023">
    <property type="protein sequence ID" value="PWJ19420.1"/>
    <property type="molecule type" value="Genomic_DNA"/>
</dbReference>
<dbReference type="OrthoDB" id="9778466at2"/>
<comment type="caution">
    <text evidence="1">The sequence shown here is derived from an EMBL/GenBank/DDBJ whole genome shotgun (WGS) entry which is preliminary data.</text>
</comment>
<proteinExistence type="predicted"/>
<dbReference type="Proteomes" id="UP000245845">
    <property type="component" value="Unassembled WGS sequence"/>
</dbReference>
<keyword evidence="2" id="KW-1185">Reference proteome</keyword>
<dbReference type="AlphaFoldDB" id="A0A2Y9C6R9"/>
<accession>A0A2Y9C6R9</accession>
<reference evidence="1 2" key="1">
    <citation type="submission" date="2018-05" db="EMBL/GenBank/DDBJ databases">
        <title>The Hungate 1000. A catalogue of reference genomes from the rumen microbiome.</title>
        <authorList>
            <person name="Kelly W."/>
        </authorList>
    </citation>
    <scope>NUCLEOTIDE SEQUENCE [LARGE SCALE GENOMIC DNA]</scope>
    <source>
        <strain evidence="1 2">NLAE-zl-C242</strain>
    </source>
</reference>
<gene>
    <name evidence="1" type="ORF">A8806_1239</name>
</gene>
<dbReference type="InterPro" id="IPR034660">
    <property type="entry name" value="DinB/YfiT-like"/>
</dbReference>
<protein>
    <recommendedName>
        <fullName evidence="3">Phage head-tail adapter protein</fullName>
    </recommendedName>
</protein>
<organism evidence="1 2">
    <name type="scientific">Faecalicatena orotica</name>
    <dbReference type="NCBI Taxonomy" id="1544"/>
    <lineage>
        <taxon>Bacteria</taxon>
        <taxon>Bacillati</taxon>
        <taxon>Bacillota</taxon>
        <taxon>Clostridia</taxon>
        <taxon>Lachnospirales</taxon>
        <taxon>Lachnospiraceae</taxon>
        <taxon>Faecalicatena</taxon>
    </lineage>
</organism>
<name>A0A2Y9C6R9_9FIRM</name>